<reference evidence="2" key="1">
    <citation type="submission" date="2020-11" db="EMBL/GenBank/DDBJ databases">
        <authorList>
            <consortium name="DOE Joint Genome Institute"/>
            <person name="Ahrendt S."/>
            <person name="Riley R."/>
            <person name="Andreopoulos W."/>
            <person name="Labutti K."/>
            <person name="Pangilinan J."/>
            <person name="Ruiz-Duenas F.J."/>
            <person name="Barrasa J.M."/>
            <person name="Sanchez-Garcia M."/>
            <person name="Camarero S."/>
            <person name="Miyauchi S."/>
            <person name="Serrano A."/>
            <person name="Linde D."/>
            <person name="Babiker R."/>
            <person name="Drula E."/>
            <person name="Ayuso-Fernandez I."/>
            <person name="Pacheco R."/>
            <person name="Padilla G."/>
            <person name="Ferreira P."/>
            <person name="Barriuso J."/>
            <person name="Kellner H."/>
            <person name="Castanera R."/>
            <person name="Alfaro M."/>
            <person name="Ramirez L."/>
            <person name="Pisabarro A.G."/>
            <person name="Kuo A."/>
            <person name="Tritt A."/>
            <person name="Lipzen A."/>
            <person name="He G."/>
            <person name="Yan M."/>
            <person name="Ng V."/>
            <person name="Cullen D."/>
            <person name="Martin F."/>
            <person name="Rosso M.-N."/>
            <person name="Henrissat B."/>
            <person name="Hibbett D."/>
            <person name="Martinez A.T."/>
            <person name="Grigoriev I.V."/>
        </authorList>
    </citation>
    <scope>NUCLEOTIDE SEQUENCE</scope>
    <source>
        <strain evidence="2">AH 40177</strain>
    </source>
</reference>
<comment type="caution">
    <text evidence="2">The sequence shown here is derived from an EMBL/GenBank/DDBJ whole genome shotgun (WGS) entry which is preliminary data.</text>
</comment>
<keyword evidence="3" id="KW-1185">Reference proteome</keyword>
<dbReference type="OrthoDB" id="3050961at2759"/>
<dbReference type="AlphaFoldDB" id="A0A9P5U4Z3"/>
<gene>
    <name evidence="2" type="ORF">BDP27DRAFT_65468</name>
</gene>
<evidence type="ECO:0000313" key="3">
    <source>
        <dbReference type="Proteomes" id="UP000772434"/>
    </source>
</evidence>
<protein>
    <submittedName>
        <fullName evidence="2">Uncharacterized protein</fullName>
    </submittedName>
</protein>
<sequence length="181" mass="19775">MTLDVHIIDLPEDRPVEPSLDSAISFWGLEEHQDDIQNVRDTIARSTGHVHCEAGLLASLVYPTAPKNQEEFDFRSIPKGTEHVIGVAKKCCPVCRHLVTVLETRKAVKLHLPGNHSRYHLVLGHVKQMLEEKQGSCSGASSVTSDDLAGDAPGVPSKRSYTRFTSAVARRLAFAGDPTKG</sequence>
<feature type="region of interest" description="Disordered" evidence="1">
    <location>
        <begin position="137"/>
        <end position="156"/>
    </location>
</feature>
<evidence type="ECO:0000313" key="2">
    <source>
        <dbReference type="EMBL" id="KAF9065268.1"/>
    </source>
</evidence>
<dbReference type="Proteomes" id="UP000772434">
    <property type="component" value="Unassembled WGS sequence"/>
</dbReference>
<name>A0A9P5U4Z3_9AGAR</name>
<accession>A0A9P5U4Z3</accession>
<proteinExistence type="predicted"/>
<organism evidence="2 3">
    <name type="scientific">Rhodocollybia butyracea</name>
    <dbReference type="NCBI Taxonomy" id="206335"/>
    <lineage>
        <taxon>Eukaryota</taxon>
        <taxon>Fungi</taxon>
        <taxon>Dikarya</taxon>
        <taxon>Basidiomycota</taxon>
        <taxon>Agaricomycotina</taxon>
        <taxon>Agaricomycetes</taxon>
        <taxon>Agaricomycetidae</taxon>
        <taxon>Agaricales</taxon>
        <taxon>Marasmiineae</taxon>
        <taxon>Omphalotaceae</taxon>
        <taxon>Rhodocollybia</taxon>
    </lineage>
</organism>
<evidence type="ECO:0000256" key="1">
    <source>
        <dbReference type="SAM" id="MobiDB-lite"/>
    </source>
</evidence>
<dbReference type="EMBL" id="JADNRY010000106">
    <property type="protein sequence ID" value="KAF9065268.1"/>
    <property type="molecule type" value="Genomic_DNA"/>
</dbReference>